<dbReference type="RefSeq" id="WP_143020869.1">
    <property type="nucleotide sequence ID" value="NZ_FNCG01000018.1"/>
</dbReference>
<proteinExistence type="predicted"/>
<keyword evidence="2" id="KW-1185">Reference proteome</keyword>
<name>A0A1G8J917_9SPHI</name>
<accession>A0A1G8J917</accession>
<reference evidence="2" key="1">
    <citation type="submission" date="2016-10" db="EMBL/GenBank/DDBJ databases">
        <authorList>
            <person name="Varghese N."/>
            <person name="Submissions S."/>
        </authorList>
    </citation>
    <scope>NUCLEOTIDE SEQUENCE [LARGE SCALE GENOMIC DNA]</scope>
    <source>
        <strain evidence="2">Gh-67</strain>
    </source>
</reference>
<sequence>MEKHNGQITEYIVRKNGYNISDLARALQINRRSCYNWFQQKNLPPPNIRKIGLVIRHDFSKEFPEYFVPADFAILGQSDLFINNNCCNGADRINNWQKKYQTLLNDFNSYLRSIEFNELADEGADKPRDEFK</sequence>
<evidence type="ECO:0000313" key="2">
    <source>
        <dbReference type="Proteomes" id="UP000199705"/>
    </source>
</evidence>
<gene>
    <name evidence="1" type="ORF">SAMN05192573_11842</name>
</gene>
<protein>
    <submittedName>
        <fullName evidence="1">Uncharacterized protein</fullName>
    </submittedName>
</protein>
<organism evidence="1 2">
    <name type="scientific">Mucilaginibacter gossypii</name>
    <dbReference type="NCBI Taxonomy" id="551996"/>
    <lineage>
        <taxon>Bacteria</taxon>
        <taxon>Pseudomonadati</taxon>
        <taxon>Bacteroidota</taxon>
        <taxon>Sphingobacteriia</taxon>
        <taxon>Sphingobacteriales</taxon>
        <taxon>Sphingobacteriaceae</taxon>
        <taxon>Mucilaginibacter</taxon>
    </lineage>
</organism>
<dbReference type="AlphaFoldDB" id="A0A1G8J917"/>
<evidence type="ECO:0000313" key="1">
    <source>
        <dbReference type="EMBL" id="SDI27725.1"/>
    </source>
</evidence>
<dbReference type="Proteomes" id="UP000199705">
    <property type="component" value="Unassembled WGS sequence"/>
</dbReference>
<dbReference type="EMBL" id="FNCG01000018">
    <property type="protein sequence ID" value="SDI27725.1"/>
    <property type="molecule type" value="Genomic_DNA"/>
</dbReference>